<dbReference type="InterPro" id="IPR010998">
    <property type="entry name" value="Integrase_recombinase_N"/>
</dbReference>
<evidence type="ECO:0000313" key="7">
    <source>
        <dbReference type="EMBL" id="MCW8088283.1"/>
    </source>
</evidence>
<dbReference type="EMBL" id="JAPFQI010000031">
    <property type="protein sequence ID" value="MCW8088283.1"/>
    <property type="molecule type" value="Genomic_DNA"/>
</dbReference>
<dbReference type="InterPro" id="IPR052925">
    <property type="entry name" value="Phage_Integrase-like_Recomb"/>
</dbReference>
<comment type="caution">
    <text evidence="7">The sequence shown here is derived from an EMBL/GenBank/DDBJ whole genome shotgun (WGS) entry which is preliminary data.</text>
</comment>
<dbReference type="PROSITE" id="PS51898">
    <property type="entry name" value="TYR_RECOMBINASE"/>
    <property type="match status" value="1"/>
</dbReference>
<dbReference type="InterPro" id="IPR013762">
    <property type="entry name" value="Integrase-like_cat_sf"/>
</dbReference>
<protein>
    <submittedName>
        <fullName evidence="7">Site-specific integrase</fullName>
    </submittedName>
</protein>
<evidence type="ECO:0000259" key="6">
    <source>
        <dbReference type="PROSITE" id="PS51900"/>
    </source>
</evidence>
<dbReference type="Pfam" id="PF00589">
    <property type="entry name" value="Phage_integrase"/>
    <property type="match status" value="1"/>
</dbReference>
<dbReference type="SUPFAM" id="SSF47823">
    <property type="entry name" value="lambda integrase-like, N-terminal domain"/>
    <property type="match status" value="1"/>
</dbReference>
<sequence>MSDERRTQGAVVPVGQRRSTYRRWGGREREFVEVPLPPMRLEVPKGLSPEGERALQAALARLSTSKADNTLRAYRTDWSVWCHAAPILGVSPLPADPAGLAAFVSWLRDQRNAEPATIRRRLAGIAWVHRLAGHPLDVRHPLVAGAVRGVAEEARPQRQASALMLADIQKMLKKAGGGIAGLRNRAIILLGWAGALRRSEIVSLRADLPRRSDESWNHIELRGEGLVVRLIRSKGERERPTEIGIPRGKGRDTCPVRAVEEWMRAADIRYGPLFVPVSARGIPEPRALSGEAVRRMVKHVAGEAGIESTSLEPISAHSLRAGFITEAYKQGIDDESIMGHSRHKDVTTMRRYVRRAKIVSGSVAGKLGL</sequence>
<dbReference type="PANTHER" id="PTHR34605">
    <property type="entry name" value="PHAGE_INTEGRASE DOMAIN-CONTAINING PROTEIN"/>
    <property type="match status" value="1"/>
</dbReference>
<evidence type="ECO:0000256" key="2">
    <source>
        <dbReference type="ARBA" id="ARBA00023125"/>
    </source>
</evidence>
<name>A0ABT3P270_9PROT</name>
<dbReference type="SUPFAM" id="SSF56349">
    <property type="entry name" value="DNA breaking-rejoining enzymes"/>
    <property type="match status" value="1"/>
</dbReference>
<reference evidence="7 8" key="1">
    <citation type="submission" date="2022-10" db="EMBL/GenBank/DDBJ databases">
        <title>Roseococcus glaciei nov., sp. nov., isolated from glacier.</title>
        <authorList>
            <person name="Liu Q."/>
            <person name="Xin Y.-H."/>
        </authorList>
    </citation>
    <scope>NUCLEOTIDE SEQUENCE [LARGE SCALE GENOMIC DNA]</scope>
    <source>
        <strain evidence="7 8">MDT2-1-1</strain>
    </source>
</reference>
<keyword evidence="2 4" id="KW-0238">DNA-binding</keyword>
<gene>
    <name evidence="7" type="ORF">OF850_22095</name>
</gene>
<evidence type="ECO:0000256" key="3">
    <source>
        <dbReference type="ARBA" id="ARBA00023172"/>
    </source>
</evidence>
<dbReference type="CDD" id="cd00799">
    <property type="entry name" value="INT_Cre_C"/>
    <property type="match status" value="1"/>
</dbReference>
<evidence type="ECO:0000313" key="8">
    <source>
        <dbReference type="Proteomes" id="UP001526430"/>
    </source>
</evidence>
<feature type="domain" description="Tyr recombinase" evidence="5">
    <location>
        <begin position="158"/>
        <end position="365"/>
    </location>
</feature>
<dbReference type="InterPro" id="IPR044068">
    <property type="entry name" value="CB"/>
</dbReference>
<evidence type="ECO:0000256" key="1">
    <source>
        <dbReference type="ARBA" id="ARBA00022908"/>
    </source>
</evidence>
<dbReference type="RefSeq" id="WP_301592480.1">
    <property type="nucleotide sequence ID" value="NZ_JAPFQI010000031.1"/>
</dbReference>
<dbReference type="PANTHER" id="PTHR34605:SF4">
    <property type="entry name" value="DNA ADENINE METHYLTRANSFERASE"/>
    <property type="match status" value="1"/>
</dbReference>
<dbReference type="InterPro" id="IPR011010">
    <property type="entry name" value="DNA_brk_join_enz"/>
</dbReference>
<evidence type="ECO:0000256" key="4">
    <source>
        <dbReference type="PROSITE-ProRule" id="PRU01248"/>
    </source>
</evidence>
<accession>A0ABT3P270</accession>
<dbReference type="PROSITE" id="PS51900">
    <property type="entry name" value="CB"/>
    <property type="match status" value="1"/>
</dbReference>
<keyword evidence="1" id="KW-0229">DNA integration</keyword>
<keyword evidence="3" id="KW-0233">DNA recombination</keyword>
<keyword evidence="8" id="KW-1185">Reference proteome</keyword>
<organism evidence="7 8">
    <name type="scientific">Sabulicella glaciei</name>
    <dbReference type="NCBI Taxonomy" id="2984948"/>
    <lineage>
        <taxon>Bacteria</taxon>
        <taxon>Pseudomonadati</taxon>
        <taxon>Pseudomonadota</taxon>
        <taxon>Alphaproteobacteria</taxon>
        <taxon>Acetobacterales</taxon>
        <taxon>Acetobacteraceae</taxon>
        <taxon>Sabulicella</taxon>
    </lineage>
</organism>
<feature type="domain" description="Core-binding (CB)" evidence="6">
    <location>
        <begin position="49"/>
        <end position="133"/>
    </location>
</feature>
<proteinExistence type="predicted"/>
<dbReference type="InterPro" id="IPR002104">
    <property type="entry name" value="Integrase_catalytic"/>
</dbReference>
<evidence type="ECO:0000259" key="5">
    <source>
        <dbReference type="PROSITE" id="PS51898"/>
    </source>
</evidence>
<dbReference type="Gene3D" id="1.10.443.10">
    <property type="entry name" value="Intergrase catalytic core"/>
    <property type="match status" value="1"/>
</dbReference>
<dbReference type="Gene3D" id="1.10.150.130">
    <property type="match status" value="1"/>
</dbReference>
<dbReference type="Proteomes" id="UP001526430">
    <property type="component" value="Unassembled WGS sequence"/>
</dbReference>